<organism evidence="9 10">
    <name type="scientific">Streptococcus equi subsp. ruminatorum</name>
    <dbReference type="NCBI Taxonomy" id="254358"/>
    <lineage>
        <taxon>Bacteria</taxon>
        <taxon>Bacillati</taxon>
        <taxon>Bacillota</taxon>
        <taxon>Bacilli</taxon>
        <taxon>Lactobacillales</taxon>
        <taxon>Streptococcaceae</taxon>
        <taxon>Streptococcus</taxon>
    </lineage>
</organism>
<feature type="domain" description="Glycoside hydrolase family 2 catalytic" evidence="5">
    <location>
        <begin position="308"/>
        <end position="504"/>
    </location>
</feature>
<dbReference type="InterPro" id="IPR006104">
    <property type="entry name" value="Glyco_hydro_2_N"/>
</dbReference>
<dbReference type="Gene3D" id="2.60.120.260">
    <property type="entry name" value="Galactose-binding domain-like"/>
    <property type="match status" value="1"/>
</dbReference>
<evidence type="ECO:0000259" key="8">
    <source>
        <dbReference type="Pfam" id="PF18565"/>
    </source>
</evidence>
<keyword evidence="3" id="KW-0326">Glycosidase</keyword>
<dbReference type="PANTHER" id="PTHR42732:SF1">
    <property type="entry name" value="BETA-MANNOSIDASE"/>
    <property type="match status" value="1"/>
</dbReference>
<feature type="domain" description="Glycoside hydrolase family 2 immunoglobulin-like beta-sandwich" evidence="4">
    <location>
        <begin position="205"/>
        <end position="298"/>
    </location>
</feature>
<comment type="similarity">
    <text evidence="1">Belongs to the glycosyl hydrolase 2 family.</text>
</comment>
<dbReference type="InterPro" id="IPR006102">
    <property type="entry name" value="Ig-like_GH2"/>
</dbReference>
<dbReference type="EMBL" id="JAAKFZ010000012">
    <property type="protein sequence ID" value="NGL84252.1"/>
    <property type="molecule type" value="Genomic_DNA"/>
</dbReference>
<evidence type="ECO:0000259" key="4">
    <source>
        <dbReference type="Pfam" id="PF00703"/>
    </source>
</evidence>
<evidence type="ECO:0000256" key="2">
    <source>
        <dbReference type="ARBA" id="ARBA00022801"/>
    </source>
</evidence>
<dbReference type="InterPro" id="IPR013783">
    <property type="entry name" value="Ig-like_fold"/>
</dbReference>
<dbReference type="SUPFAM" id="SSF49785">
    <property type="entry name" value="Galactose-binding domain-like"/>
    <property type="match status" value="1"/>
</dbReference>
<dbReference type="InterPro" id="IPR006103">
    <property type="entry name" value="Glyco_hydro_2_cat"/>
</dbReference>
<dbReference type="Pfam" id="PF16355">
    <property type="entry name" value="DUF4982"/>
    <property type="match status" value="1"/>
</dbReference>
<gene>
    <name evidence="9" type="ORF">G5B50_05645</name>
</gene>
<sequence length="1147" mass="128603">MSVETITGSTDQSHGDTYQLHWIDKVGRCHAFSKGWRFLMADLQLAQEPFFDDSDWQQIALPHDFSINQPYTVNGEAQSAYKLGGVGWYRKYFALDPKLADHKVYVTFDGAYMETQVYLNGHLIGEHVNGYQAFSYDLSAFVIPGQENLLAVRVEHLVPSSRWYSGSGLYREAFLTVLPKVHLDKDRLRLSLSQAALEADSQALEIELGLSQQVPLSDYQLSLSLFEQLADTQQRQTVYESKPVALDLLEDSDRLVMTIPLRQIKLWSPAQPQLYQLDMLLYHKGAVLDRLTLETGFRQLHFDAECGFFLNGKAFKLQGVCLHHDQGSLGACAYEEAIARQLVLLKEMGANTVRVTHNPSARRLRELANRLGLFLIEEAFDTWTYAKNGNSHDFSSHFHKTVGHQNAACLKGVTTAETTWAQYSIQAMVLSGLHDPAVLMWSIGNELLEGFSADVSHYPYVAKELCQWITELDQSRPITFGDNKLKDQHFHWAQETKALAEQVNQLQSVQGVIGLNYAKARDYDRLHRDNPTWLLYGSETASAINSRGVYHLKGKASQDHELTSYDQSTVDWGALASEAWYDTITRDFVAGECVWTGFDYLGEPTPWNKIDSGAADQWPSPKQSYFGILDTAGFAKDSYYFYQSQWSKDKTTLHILPSWQEKDLELDDQGMVEVVVYSNAASVRLLFDDGHGGQIDYGIKTLIKHETPAGHCYQLYEGDDAAELPHQNLYLTWKLPYRSGSLRAIAYDDKGQVITQTSGRSCVSSYQQPAQLSWSCFEPPKLLAEPALIYLELSLLDAHQTLVANANLLINIEVEGPGMCLALDNGDPRDHQPYSSLSRQAYGGRLLAIIALDGRAGQLKVTARAQGLQEASYQLTVAEAAIKEKLLAYRLDKYSFITDKTKRQLKADPRPISQGSDDLAFAADYYVSCQSHCLSDKPVMIFSYATVFTEPLTFQPLTQRLIKGKDIFLPSWLQPKTAAGHLLTKAFPIDWQLAAPVFTEESRVSGQTSCFGQSLKLEAILKPDIKGLRINQELSLVAKKKLLCQSDTQLSYRYQYDTVQAIGAISLTGLKKPLASLRLVLDYRSSSSAPSKRLSLSLDQVEQPCQYILLDSVLDVLSLNLTLEQPVGQAFALESLKLGLWSMAEEA</sequence>
<comment type="caution">
    <text evidence="9">The sequence shown here is derived from an EMBL/GenBank/DDBJ whole genome shotgun (WGS) entry which is preliminary data.</text>
</comment>
<dbReference type="SUPFAM" id="SSF49303">
    <property type="entry name" value="beta-Galactosidase/glucuronidase domain"/>
    <property type="match status" value="1"/>
</dbReference>
<dbReference type="Pfam" id="PF02837">
    <property type="entry name" value="Glyco_hydro_2_N"/>
    <property type="match status" value="1"/>
</dbReference>
<dbReference type="Pfam" id="PF00703">
    <property type="entry name" value="Glyco_hydro_2"/>
    <property type="match status" value="1"/>
</dbReference>
<dbReference type="PRINTS" id="PR00132">
    <property type="entry name" value="GLHYDRLASE2"/>
</dbReference>
<feature type="domain" description="Glycoside hydrolase family 2" evidence="8">
    <location>
        <begin position="788"/>
        <end position="872"/>
    </location>
</feature>
<dbReference type="InterPro" id="IPR036156">
    <property type="entry name" value="Beta-gal/glucu_dom_sf"/>
</dbReference>
<evidence type="ECO:0000259" key="6">
    <source>
        <dbReference type="Pfam" id="PF02837"/>
    </source>
</evidence>
<dbReference type="GO" id="GO:0004553">
    <property type="term" value="F:hydrolase activity, hydrolyzing O-glycosyl compounds"/>
    <property type="evidence" value="ECO:0007669"/>
    <property type="project" value="InterPro"/>
</dbReference>
<keyword evidence="2 9" id="KW-0378">Hydrolase</keyword>
<dbReference type="PANTHER" id="PTHR42732">
    <property type="entry name" value="BETA-GALACTOSIDASE"/>
    <property type="match status" value="1"/>
</dbReference>
<feature type="domain" description="DUF4982" evidence="7">
    <location>
        <begin position="671"/>
        <end position="754"/>
    </location>
</feature>
<evidence type="ECO:0000259" key="5">
    <source>
        <dbReference type="Pfam" id="PF02836"/>
    </source>
</evidence>
<dbReference type="GO" id="GO:0005975">
    <property type="term" value="P:carbohydrate metabolic process"/>
    <property type="evidence" value="ECO:0007669"/>
    <property type="project" value="InterPro"/>
</dbReference>
<name>A0A6M1KKJ5_9STRE</name>
<dbReference type="SUPFAM" id="SSF51445">
    <property type="entry name" value="(Trans)glycosidases"/>
    <property type="match status" value="1"/>
</dbReference>
<dbReference type="InterPro" id="IPR017853">
    <property type="entry name" value="GH"/>
</dbReference>
<protein>
    <submittedName>
        <fullName evidence="9">Glycoside hydrolase family 2 protein</fullName>
    </submittedName>
</protein>
<evidence type="ECO:0000256" key="1">
    <source>
        <dbReference type="ARBA" id="ARBA00007401"/>
    </source>
</evidence>
<proteinExistence type="inferred from homology"/>
<feature type="domain" description="Glycosyl hydrolases family 2 sugar binding" evidence="6">
    <location>
        <begin position="56"/>
        <end position="170"/>
    </location>
</feature>
<evidence type="ECO:0000256" key="3">
    <source>
        <dbReference type="ARBA" id="ARBA00023295"/>
    </source>
</evidence>
<dbReference type="InterPro" id="IPR006101">
    <property type="entry name" value="Glyco_hydro_2"/>
</dbReference>
<reference evidence="9 10" key="1">
    <citation type="submission" date="2020-02" db="EMBL/GenBank/DDBJ databases">
        <title>M-like protein SrM is not crucial to the virulence of a novel isolate of Streptococcus equi subsp. ruminatorum from Macaca mulatta.</title>
        <authorList>
            <person name="Guo G."/>
            <person name="Cheng L."/>
            <person name="Zhang W."/>
        </authorList>
    </citation>
    <scope>NUCLEOTIDE SEQUENCE [LARGE SCALE GENOMIC DNA]</scope>
    <source>
        <strain evidence="9 10">FJ1804</strain>
    </source>
</reference>
<dbReference type="InterPro" id="IPR032311">
    <property type="entry name" value="DUF4982"/>
</dbReference>
<dbReference type="RefSeq" id="WP_164336174.1">
    <property type="nucleotide sequence ID" value="NZ_JAAKFZ010000012.1"/>
</dbReference>
<evidence type="ECO:0000313" key="10">
    <source>
        <dbReference type="Proteomes" id="UP000479499"/>
    </source>
</evidence>
<dbReference type="InterPro" id="IPR051913">
    <property type="entry name" value="GH2_Domain-Containing"/>
</dbReference>
<dbReference type="Proteomes" id="UP000479499">
    <property type="component" value="Unassembled WGS sequence"/>
</dbReference>
<accession>A0A6M1KKJ5</accession>
<dbReference type="AlphaFoldDB" id="A0A6M1KKJ5"/>
<dbReference type="Pfam" id="PF02836">
    <property type="entry name" value="Glyco_hydro_2_C"/>
    <property type="match status" value="1"/>
</dbReference>
<dbReference type="Gene3D" id="3.20.20.80">
    <property type="entry name" value="Glycosidases"/>
    <property type="match status" value="1"/>
</dbReference>
<evidence type="ECO:0000259" key="7">
    <source>
        <dbReference type="Pfam" id="PF16355"/>
    </source>
</evidence>
<dbReference type="Pfam" id="PF18565">
    <property type="entry name" value="Glyco_hydro2_C5"/>
    <property type="match status" value="1"/>
</dbReference>
<dbReference type="InterPro" id="IPR008979">
    <property type="entry name" value="Galactose-bd-like_sf"/>
</dbReference>
<dbReference type="InterPro" id="IPR040605">
    <property type="entry name" value="Glyco_hydro2_dom5"/>
</dbReference>
<dbReference type="Gene3D" id="2.60.40.10">
    <property type="entry name" value="Immunoglobulins"/>
    <property type="match status" value="3"/>
</dbReference>
<evidence type="ECO:0000313" key="9">
    <source>
        <dbReference type="EMBL" id="NGL84252.1"/>
    </source>
</evidence>